<reference evidence="8" key="1">
    <citation type="journal article" date="2015" name="PLoS Genet.">
        <title>Genome Sequence and Transcriptome Analyses of Chrysochromulina tobin: Metabolic Tools for Enhanced Algal Fitness in the Prominent Order Prymnesiales (Haptophyceae).</title>
        <authorList>
            <person name="Hovde B.T."/>
            <person name="Deodato C.R."/>
            <person name="Hunsperger H.M."/>
            <person name="Ryken S.A."/>
            <person name="Yost W."/>
            <person name="Jha R.K."/>
            <person name="Patterson J."/>
            <person name="Monnat R.J. Jr."/>
            <person name="Barlow S.B."/>
            <person name="Starkenburg S.R."/>
            <person name="Cattolico R.A."/>
        </authorList>
    </citation>
    <scope>NUCLEOTIDE SEQUENCE</scope>
    <source>
        <strain evidence="8">CCMP291</strain>
    </source>
</reference>
<dbReference type="Proteomes" id="UP000037460">
    <property type="component" value="Unassembled WGS sequence"/>
</dbReference>
<dbReference type="Gene3D" id="3.30.70.890">
    <property type="entry name" value="GHMP kinase, C-terminal domain"/>
    <property type="match status" value="1"/>
</dbReference>
<dbReference type="Gene3D" id="3.40.50.2000">
    <property type="entry name" value="Glycogen Phosphorylase B"/>
    <property type="match status" value="2"/>
</dbReference>
<accession>A0A0M0JEG1</accession>
<keyword evidence="2" id="KW-0067">ATP-binding</keyword>
<keyword evidence="7" id="KW-0808">Transferase</keyword>
<dbReference type="InterPro" id="IPR013750">
    <property type="entry name" value="GHMP_kinase_C_dom"/>
</dbReference>
<evidence type="ECO:0000256" key="3">
    <source>
        <dbReference type="SAM" id="MobiDB-lite"/>
    </source>
</evidence>
<dbReference type="SUPFAM" id="SSF55060">
    <property type="entry name" value="GHMP Kinase, C-terminal domain"/>
    <property type="match status" value="1"/>
</dbReference>
<dbReference type="SUPFAM" id="SSF54211">
    <property type="entry name" value="Ribosomal protein S5 domain 2-like"/>
    <property type="match status" value="1"/>
</dbReference>
<evidence type="ECO:0000313" key="8">
    <source>
        <dbReference type="Proteomes" id="UP000037460"/>
    </source>
</evidence>
<organism evidence="7 8">
    <name type="scientific">Chrysochromulina tobinii</name>
    <dbReference type="NCBI Taxonomy" id="1460289"/>
    <lineage>
        <taxon>Eukaryota</taxon>
        <taxon>Haptista</taxon>
        <taxon>Haptophyta</taxon>
        <taxon>Prymnesiophyceae</taxon>
        <taxon>Prymnesiales</taxon>
        <taxon>Chrysochromulinaceae</taxon>
        <taxon>Chrysochromulina</taxon>
    </lineage>
</organism>
<feature type="domain" description="GHMP kinase N-terminal" evidence="4">
    <location>
        <begin position="574"/>
        <end position="682"/>
    </location>
</feature>
<dbReference type="OrthoDB" id="1684102at2759"/>
<feature type="region of interest" description="Disordered" evidence="3">
    <location>
        <begin position="758"/>
        <end position="786"/>
    </location>
</feature>
<dbReference type="PRINTS" id="PR00959">
    <property type="entry name" value="MEVGALKINASE"/>
</dbReference>
<dbReference type="InterPro" id="IPR006204">
    <property type="entry name" value="GHMP_kinase_N_dom"/>
</dbReference>
<dbReference type="InterPro" id="IPR020568">
    <property type="entry name" value="Ribosomal_Su5_D2-typ_SF"/>
</dbReference>
<name>A0A0M0JEG1_9EUKA</name>
<evidence type="ECO:0000259" key="4">
    <source>
        <dbReference type="Pfam" id="PF00288"/>
    </source>
</evidence>
<evidence type="ECO:0000313" key="7">
    <source>
        <dbReference type="EMBL" id="KOO24845.1"/>
    </source>
</evidence>
<dbReference type="InterPro" id="IPR019539">
    <property type="entry name" value="GalKase_N"/>
</dbReference>
<evidence type="ECO:0000259" key="6">
    <source>
        <dbReference type="Pfam" id="PF10509"/>
    </source>
</evidence>
<evidence type="ECO:0000256" key="2">
    <source>
        <dbReference type="ARBA" id="ARBA00022840"/>
    </source>
</evidence>
<feature type="compositionally biased region" description="Pro residues" evidence="3">
    <location>
        <begin position="768"/>
        <end position="778"/>
    </location>
</feature>
<dbReference type="SUPFAM" id="SSF53756">
    <property type="entry name" value="UDP-Glycosyltransferase/glycogen phosphorylase"/>
    <property type="match status" value="1"/>
</dbReference>
<dbReference type="Pfam" id="PF08544">
    <property type="entry name" value="GHMP_kinases_C"/>
    <property type="match status" value="1"/>
</dbReference>
<keyword evidence="1" id="KW-0547">Nucleotide-binding</keyword>
<dbReference type="Pfam" id="PF00288">
    <property type="entry name" value="GHMP_kinases_N"/>
    <property type="match status" value="1"/>
</dbReference>
<dbReference type="Pfam" id="PF10509">
    <property type="entry name" value="GalKase_gal_bdg"/>
    <property type="match status" value="1"/>
</dbReference>
<feature type="domain" description="GHMP kinase C-terminal" evidence="5">
    <location>
        <begin position="903"/>
        <end position="972"/>
    </location>
</feature>
<dbReference type="InterPro" id="IPR014721">
    <property type="entry name" value="Ribsml_uS5_D2-typ_fold_subgr"/>
</dbReference>
<dbReference type="PANTHER" id="PTHR38134">
    <property type="entry name" value="SLR1395 PROTEIN"/>
    <property type="match status" value="1"/>
</dbReference>
<dbReference type="GO" id="GO:0005975">
    <property type="term" value="P:carbohydrate metabolic process"/>
    <property type="evidence" value="ECO:0007669"/>
    <property type="project" value="UniProtKB-ARBA"/>
</dbReference>
<sequence>MLIHTAAAEMAEPLTFVYFVSGQGFGLASRVVEITSHLIAAGHCVHIVGQAPHTIWLQSIDCPKRLIFRNALVDSFAIQSDALTVDRMKSLLDFEAIFERQEEIVEAEATYLREVKADLVVVDIAPMACTAAARAGVRCVAVTNFSWDYIYAEYIETQGVRFRAVCEKIAQAYSKADLLLRVPGFTPMPAFRRVEDVPLVVRMARTPRDAIRARYGLQPDQKVVVFNFGGAHPETWKLGESFLPAGWVCIVCTALPTPTLPPNFIKAPADEYTPDLIDATDVLLGKVGYGTVSEAVAHLKPFVWVRRDYFNEQPFLLRLLEAHGLAIELHRDDFYAGRWHQKLEQAYASAPGTAPTGSPTVRHNVLASVAAEAPATAPFAGFTVLEGPPAYLALSPAAGTDAPPPLLGGDGGEVGGLLPDVIEFVKLLGGLRRPDAQLPAPGKPTDLIEAASCFRWPSADSAATPSYYDELVLARAPGRLDLMGGIADYSGSLVLQMPIREACLVAMQRHPSPPPGELAKLRIVSLGADDNHRAPAFEMPLKALLKAGSADGPITYEAARALFKANPSTQWAAYVAGCLLVLAREKGVDFGSDGLSILLRSDVPEGKGVSSSASIEVASMCALLQCYAPEVAAVCGPALAPGAAPGTIPISGRELGLLAQMVENRVVGAPCGVMDQMASLLGRQGQLLALLCQPAEPLAYVDIPSSLSVWGIDSGIRHAVSGADYGSVRVGAFMGYRWLQQRAFARLIEAKRDEAEDGFQDSLAVSSPTPPSRVPHPAPSSEDLPNEDLVTKLGGLSNEDLMTKLGGLPNEDLMTKLGGGYLANVKPSELAALATLPEAISGAAFLAEFPDGHGDTVTTIAPETTYAVRLPTQHPISEHFRVQTFAELLHGEPVATGPFGRQVEMLGELMYQSHASYTACGLGSDGTDRLVELIRRAGVKRGLYGAKITGGGSGGTVAVLGHVGAGEAVEAVVDQYTREYGHKPYVFTGSSPGALAFGHLRLRPI</sequence>
<keyword evidence="8" id="KW-1185">Reference proteome</keyword>
<dbReference type="Pfam" id="PF13528">
    <property type="entry name" value="Glyco_trans_1_3"/>
    <property type="match status" value="1"/>
</dbReference>
<dbReference type="PANTHER" id="PTHR38134:SF2">
    <property type="entry name" value="GALACTOKINASE"/>
    <property type="match status" value="1"/>
</dbReference>
<protein>
    <submittedName>
        <fullName evidence="7">L-arabinokinase-like protein</fullName>
    </submittedName>
</protein>
<dbReference type="AlphaFoldDB" id="A0A0M0JEG1"/>
<evidence type="ECO:0000256" key="1">
    <source>
        <dbReference type="ARBA" id="ARBA00022741"/>
    </source>
</evidence>
<evidence type="ECO:0000259" key="5">
    <source>
        <dbReference type="Pfam" id="PF08544"/>
    </source>
</evidence>
<gene>
    <name evidence="7" type="ORF">Ctob_008620</name>
</gene>
<dbReference type="InterPro" id="IPR036554">
    <property type="entry name" value="GHMP_kinase_C_sf"/>
</dbReference>
<dbReference type="InterPro" id="IPR053205">
    <property type="entry name" value="GHMP_kinase_L-arabinokinase"/>
</dbReference>
<dbReference type="Gene3D" id="3.30.230.10">
    <property type="match status" value="1"/>
</dbReference>
<dbReference type="EMBL" id="JWZX01003046">
    <property type="protein sequence ID" value="KOO24845.1"/>
    <property type="molecule type" value="Genomic_DNA"/>
</dbReference>
<comment type="caution">
    <text evidence="7">The sequence shown here is derived from an EMBL/GenBank/DDBJ whole genome shotgun (WGS) entry which is preliminary data.</text>
</comment>
<dbReference type="GO" id="GO:0005524">
    <property type="term" value="F:ATP binding"/>
    <property type="evidence" value="ECO:0007669"/>
    <property type="project" value="UniProtKB-KW"/>
</dbReference>
<keyword evidence="7" id="KW-0418">Kinase</keyword>
<dbReference type="GO" id="GO:0016301">
    <property type="term" value="F:kinase activity"/>
    <property type="evidence" value="ECO:0007669"/>
    <property type="project" value="UniProtKB-KW"/>
</dbReference>
<feature type="domain" description="Galactokinase N-terminal" evidence="6">
    <location>
        <begin position="470"/>
        <end position="509"/>
    </location>
</feature>
<proteinExistence type="predicted"/>